<sequence length="138" mass="15323">MDSLSSAASVIAIIDISAKITLLYFKYSVAVKDAKKDIECSKRTIAHITGLVKKIKQLSDGRDKARLSTTCGLSGSLKGYFQGLKEVKEQLEPGECHKAMSRLGPGTLKMVIYEQAGRKYRFWTRKIRADLCPPLQVD</sequence>
<protein>
    <submittedName>
        <fullName evidence="1">Uncharacterized protein</fullName>
    </submittedName>
</protein>
<name>A0ACB6RDM1_9PLEO</name>
<comment type="caution">
    <text evidence="1">The sequence shown here is derived from an EMBL/GenBank/DDBJ whole genome shotgun (WGS) entry which is preliminary data.</text>
</comment>
<dbReference type="EMBL" id="MU003492">
    <property type="protein sequence ID" value="KAF2477438.1"/>
    <property type="molecule type" value="Genomic_DNA"/>
</dbReference>
<organism evidence="1 2">
    <name type="scientific">Lindgomyces ingoldianus</name>
    <dbReference type="NCBI Taxonomy" id="673940"/>
    <lineage>
        <taxon>Eukaryota</taxon>
        <taxon>Fungi</taxon>
        <taxon>Dikarya</taxon>
        <taxon>Ascomycota</taxon>
        <taxon>Pezizomycotina</taxon>
        <taxon>Dothideomycetes</taxon>
        <taxon>Pleosporomycetidae</taxon>
        <taxon>Pleosporales</taxon>
        <taxon>Lindgomycetaceae</taxon>
        <taxon>Lindgomyces</taxon>
    </lineage>
</organism>
<dbReference type="Proteomes" id="UP000799755">
    <property type="component" value="Unassembled WGS sequence"/>
</dbReference>
<accession>A0ACB6RDM1</accession>
<proteinExistence type="predicted"/>
<reference evidence="1" key="1">
    <citation type="journal article" date="2020" name="Stud. Mycol.">
        <title>101 Dothideomycetes genomes: a test case for predicting lifestyles and emergence of pathogens.</title>
        <authorList>
            <person name="Haridas S."/>
            <person name="Albert R."/>
            <person name="Binder M."/>
            <person name="Bloem J."/>
            <person name="Labutti K."/>
            <person name="Salamov A."/>
            <person name="Andreopoulos B."/>
            <person name="Baker S."/>
            <person name="Barry K."/>
            <person name="Bills G."/>
            <person name="Bluhm B."/>
            <person name="Cannon C."/>
            <person name="Castanera R."/>
            <person name="Culley D."/>
            <person name="Daum C."/>
            <person name="Ezra D."/>
            <person name="Gonzalez J."/>
            <person name="Henrissat B."/>
            <person name="Kuo A."/>
            <person name="Liang C."/>
            <person name="Lipzen A."/>
            <person name="Lutzoni F."/>
            <person name="Magnuson J."/>
            <person name="Mondo S."/>
            <person name="Nolan M."/>
            <person name="Ohm R."/>
            <person name="Pangilinan J."/>
            <person name="Park H.-J."/>
            <person name="Ramirez L."/>
            <person name="Alfaro M."/>
            <person name="Sun H."/>
            <person name="Tritt A."/>
            <person name="Yoshinaga Y."/>
            <person name="Zwiers L.-H."/>
            <person name="Turgeon B."/>
            <person name="Goodwin S."/>
            <person name="Spatafora J."/>
            <person name="Crous P."/>
            <person name="Grigoriev I."/>
        </authorList>
    </citation>
    <scope>NUCLEOTIDE SEQUENCE</scope>
    <source>
        <strain evidence="1">ATCC 200398</strain>
    </source>
</reference>
<evidence type="ECO:0000313" key="2">
    <source>
        <dbReference type="Proteomes" id="UP000799755"/>
    </source>
</evidence>
<evidence type="ECO:0000313" key="1">
    <source>
        <dbReference type="EMBL" id="KAF2477438.1"/>
    </source>
</evidence>
<keyword evidence="2" id="KW-1185">Reference proteome</keyword>
<gene>
    <name evidence="1" type="ORF">BDR25DRAFT_364246</name>
</gene>